<gene>
    <name evidence="1" type="ORF">GCM10009039_11870</name>
</gene>
<protein>
    <submittedName>
        <fullName evidence="1">Uncharacterized protein</fullName>
    </submittedName>
</protein>
<dbReference type="Proteomes" id="UP000607197">
    <property type="component" value="Unassembled WGS sequence"/>
</dbReference>
<dbReference type="EMBL" id="BMPG01000001">
    <property type="protein sequence ID" value="GGL55365.1"/>
    <property type="molecule type" value="Genomic_DNA"/>
</dbReference>
<reference evidence="1" key="1">
    <citation type="journal article" date="2014" name="Int. J. Syst. Evol. Microbiol.">
        <title>Complete genome sequence of Corynebacterium casei LMG S-19264T (=DSM 44701T), isolated from a smear-ripened cheese.</title>
        <authorList>
            <consortium name="US DOE Joint Genome Institute (JGI-PGF)"/>
            <person name="Walter F."/>
            <person name="Albersmeier A."/>
            <person name="Kalinowski J."/>
            <person name="Ruckert C."/>
        </authorList>
    </citation>
    <scope>NUCLEOTIDE SEQUENCE</scope>
    <source>
        <strain evidence="1">JCM 19596</strain>
    </source>
</reference>
<evidence type="ECO:0000313" key="1">
    <source>
        <dbReference type="EMBL" id="GGL55365.1"/>
    </source>
</evidence>
<accession>A0A830FH37</accession>
<evidence type="ECO:0000313" key="2">
    <source>
        <dbReference type="Proteomes" id="UP000607197"/>
    </source>
</evidence>
<dbReference type="RefSeq" id="WP_188976817.1">
    <property type="nucleotide sequence ID" value="NZ_BMPG01000001.1"/>
</dbReference>
<comment type="caution">
    <text evidence="1">The sequence shown here is derived from an EMBL/GenBank/DDBJ whole genome shotgun (WGS) entry which is preliminary data.</text>
</comment>
<keyword evidence="2" id="KW-1185">Reference proteome</keyword>
<sequence>MSESKQETKERVREAIRQALVSGMDADEIEAILDDARGDLDRVRKFDQGGA</sequence>
<name>A0A830FH37_9EURY</name>
<dbReference type="AlphaFoldDB" id="A0A830FH37"/>
<organism evidence="1 2">
    <name type="scientific">Halocalculus aciditolerans</name>
    <dbReference type="NCBI Taxonomy" id="1383812"/>
    <lineage>
        <taxon>Archaea</taxon>
        <taxon>Methanobacteriati</taxon>
        <taxon>Methanobacteriota</taxon>
        <taxon>Stenosarchaea group</taxon>
        <taxon>Halobacteria</taxon>
        <taxon>Halobacteriales</taxon>
        <taxon>Halobacteriaceae</taxon>
        <taxon>Halocalculus</taxon>
    </lineage>
</organism>
<proteinExistence type="predicted"/>
<reference evidence="1" key="2">
    <citation type="submission" date="2020-09" db="EMBL/GenBank/DDBJ databases">
        <authorList>
            <person name="Sun Q."/>
            <person name="Ohkuma M."/>
        </authorList>
    </citation>
    <scope>NUCLEOTIDE SEQUENCE</scope>
    <source>
        <strain evidence="1">JCM 19596</strain>
    </source>
</reference>